<comment type="caution">
    <text evidence="1">The sequence shown here is derived from an EMBL/GenBank/DDBJ whole genome shotgun (WGS) entry which is preliminary data.</text>
</comment>
<reference evidence="2" key="1">
    <citation type="submission" date="2015-02" db="EMBL/GenBank/DDBJ databases">
        <title>Physiological reanalysis, assessment of diazotrophy, and genome sequences of multiple isolates of Streptomyces thermoautotrophicus.</title>
        <authorList>
            <person name="MacKellar D.C."/>
            <person name="Lieber L."/>
            <person name="Norman J."/>
            <person name="Bolger A."/>
            <person name="Tobin C."/>
            <person name="Murray J.W."/>
            <person name="Friesen M."/>
            <person name="Prell J."/>
        </authorList>
    </citation>
    <scope>NUCLEOTIDE SEQUENCE [LARGE SCALE GENOMIC DNA]</scope>
    <source>
        <strain evidence="2">UBT1</strain>
    </source>
</reference>
<feature type="non-terminal residue" evidence="1">
    <location>
        <position position="1"/>
    </location>
</feature>
<dbReference type="RefSeq" id="WP_198532821.1">
    <property type="nucleotide sequence ID" value="NZ_JYIK01001021.1"/>
</dbReference>
<dbReference type="AlphaFoldDB" id="A0A132NED4"/>
<evidence type="ECO:0000313" key="1">
    <source>
        <dbReference type="EMBL" id="KWX07972.1"/>
    </source>
</evidence>
<dbReference type="Proteomes" id="UP000070598">
    <property type="component" value="Unassembled WGS sequence"/>
</dbReference>
<accession>A0A132NED4</accession>
<protein>
    <submittedName>
        <fullName evidence="1">Uncharacterized protein</fullName>
    </submittedName>
</protein>
<sequence>GVFVVPAAVATAPLVPHRTEAGEVWAVERVCAAFRPGDVAIVVGQRGWQEWPQVIRGVCGVPAGVVKQNTPSEVRRIAAKARAAGRNPVVVTGNEDPGVLLWVAGTARQVVRLETREHTHQLVRRPRSTDRIQVVFWMAPAPR</sequence>
<gene>
    <name evidence="1" type="ORF">TR74_16900</name>
</gene>
<dbReference type="EMBL" id="JYIK01001021">
    <property type="protein sequence ID" value="KWX07972.1"/>
    <property type="molecule type" value="Genomic_DNA"/>
</dbReference>
<evidence type="ECO:0000313" key="2">
    <source>
        <dbReference type="Proteomes" id="UP000070598"/>
    </source>
</evidence>
<proteinExistence type="predicted"/>
<organism evidence="1 2">
    <name type="scientific">Carbonactinospora thermoautotrophica</name>
    <dbReference type="NCBI Taxonomy" id="1469144"/>
    <lineage>
        <taxon>Bacteria</taxon>
        <taxon>Bacillati</taxon>
        <taxon>Actinomycetota</taxon>
        <taxon>Actinomycetes</taxon>
        <taxon>Kitasatosporales</taxon>
        <taxon>Carbonactinosporaceae</taxon>
        <taxon>Carbonactinospora</taxon>
    </lineage>
</organism>
<name>A0A132NED4_9ACTN</name>
<dbReference type="PATRIC" id="fig|1469144.9.peg.1780"/>